<dbReference type="Gene3D" id="2.120.10.30">
    <property type="entry name" value="TolB, C-terminal domain"/>
    <property type="match status" value="1"/>
</dbReference>
<reference evidence="8" key="1">
    <citation type="submission" date="2019-08" db="EMBL/GenBank/DDBJ databases">
        <title>Limnoglobus roseus gen. nov., sp. nov., a novel freshwater planctomycete with a giant genome from the family Gemmataceae.</title>
        <authorList>
            <person name="Kulichevskaya I.S."/>
            <person name="Naumoff D.G."/>
            <person name="Miroshnikov K."/>
            <person name="Ivanova A."/>
            <person name="Philippov D.A."/>
            <person name="Hakobyan A."/>
            <person name="Rijpstra I.C."/>
            <person name="Sinninghe Damste J.S."/>
            <person name="Liesack W."/>
            <person name="Dedysh S.N."/>
        </authorList>
    </citation>
    <scope>NUCLEOTIDE SEQUENCE [LARGE SCALE GENOMIC DNA]</scope>
    <source>
        <strain evidence="8">PX52</strain>
    </source>
</reference>
<evidence type="ECO:0000256" key="5">
    <source>
        <dbReference type="SAM" id="SignalP"/>
    </source>
</evidence>
<evidence type="ECO:0000256" key="2">
    <source>
        <dbReference type="ARBA" id="ARBA00022723"/>
    </source>
</evidence>
<dbReference type="PANTHER" id="PTHR33546:SF1">
    <property type="entry name" value="LARGE, MULTIFUNCTIONAL SECRETED PROTEIN"/>
    <property type="match status" value="1"/>
</dbReference>
<dbReference type="GO" id="GO:0020037">
    <property type="term" value="F:heme binding"/>
    <property type="evidence" value="ECO:0007669"/>
    <property type="project" value="InterPro"/>
</dbReference>
<dbReference type="Pfam" id="PF13646">
    <property type="entry name" value="HEAT_2"/>
    <property type="match status" value="1"/>
</dbReference>
<proteinExistence type="predicted"/>
<dbReference type="GO" id="GO:0046872">
    <property type="term" value="F:metal ion binding"/>
    <property type="evidence" value="ECO:0007669"/>
    <property type="project" value="UniProtKB-KW"/>
</dbReference>
<dbReference type="Gene3D" id="1.10.760.10">
    <property type="entry name" value="Cytochrome c-like domain"/>
    <property type="match status" value="1"/>
</dbReference>
<protein>
    <submittedName>
        <fullName evidence="7">Putative beta-propeller-type glycoside hydrolase</fullName>
    </submittedName>
</protein>
<dbReference type="Pfam" id="PF23500">
    <property type="entry name" value="DUF7133"/>
    <property type="match status" value="1"/>
</dbReference>
<gene>
    <name evidence="7" type="ORF">PX52LOC_03250</name>
</gene>
<feature type="chain" id="PRO_5022786328" evidence="5">
    <location>
        <begin position="19"/>
        <end position="1205"/>
    </location>
</feature>
<dbReference type="NCBIfam" id="TIGR02603">
    <property type="entry name" value="CxxCH_TIGR02603"/>
    <property type="match status" value="1"/>
</dbReference>
<dbReference type="InterPro" id="IPR011041">
    <property type="entry name" value="Quinoprot_gluc/sorb_DH_b-prop"/>
</dbReference>
<dbReference type="InterPro" id="IPR011042">
    <property type="entry name" value="6-blade_b-propeller_TolB-like"/>
</dbReference>
<dbReference type="InterPro" id="IPR055557">
    <property type="entry name" value="DUF7133"/>
</dbReference>
<feature type="signal peptide" evidence="5">
    <location>
        <begin position="1"/>
        <end position="18"/>
    </location>
</feature>
<keyword evidence="1 4" id="KW-0349">Heme</keyword>
<organism evidence="7 8">
    <name type="scientific">Limnoglobus roseus</name>
    <dbReference type="NCBI Taxonomy" id="2598579"/>
    <lineage>
        <taxon>Bacteria</taxon>
        <taxon>Pseudomonadati</taxon>
        <taxon>Planctomycetota</taxon>
        <taxon>Planctomycetia</taxon>
        <taxon>Gemmatales</taxon>
        <taxon>Gemmataceae</taxon>
        <taxon>Limnoglobus</taxon>
    </lineage>
</organism>
<dbReference type="Gene3D" id="1.25.10.10">
    <property type="entry name" value="Leucine-rich Repeat Variant"/>
    <property type="match status" value="2"/>
</dbReference>
<keyword evidence="5" id="KW-0732">Signal</keyword>
<dbReference type="InterPro" id="IPR016024">
    <property type="entry name" value="ARM-type_fold"/>
</dbReference>
<sequence length="1205" mass="131166">MRYLSIAFVAILASFSPAAPPPPPDFSQPQSPAKPAPFPIKYVDQGQYDPRLRGYQTPEGFKLEIVSTEPTVVNPVGMTFAPDGRLFVLEWKEDPYNLTRWFEFKETFHYRDGTTRQVATMKKWIGDPLKELTLNGATGQYDAAKVIVMDELPSTVLYHDGWMYLTGRGTVRRYKQSKPGGLWDVKETIAQGFCGYHHHQVSGLTIGNDGKLYITSGDDDNVVEGSDGSRATVLRTGAVFRCNPDGSQMEVFSLGYRNPYRDVAQDEAFNLFHADNDNEDGSRFTGCRIMHVAEESDYGWRLKIGARCCQSDNTRGAVAGELPGKLPPMTKTGRGSPAGLLIYNDTRLPKQYRGLMYYPDVFRKLVRAYQVKPVGSTFEISGEFEFLKTDDPLFRPCQMVTGPDGAIYVCDWRTDSGGAGKLWGDGKNGRIYRLRWVGTKDQPELPLRGMDSWANLQKASDADLVNKLAAADFSDRLIARDELIRRGPASRPLVLKAFDSLPPAGRLPAMGVLQSLWTAEVEALFTRLVADESTDVRRVAVEALGLRGSAAAKAVLQRAVRDPQPAVRRAAVLALPRVAGATAVDAVLTAWKADDGKDVFLADAYLRALERTGKPGIDALAKAADAGDPALRDRVVTAFTALRTKPAADALEKLVAAPTFTPGQRAALIRSYSNYLFEPMPSLQPLAESLAADPATPLAVRMAAVDVLAGDNHLGGAAGTKLVFGLLDSDDADARITAIQAVELVRLKETTPKLLAIAADVKRSVAERSAAVRAVRVTGDASAASVIRTVLHAPHESVAFRAEALRTLNALDKKQATAIAEELLNQSEPTLLAEAVAVLGNSKDGAKLLGEQYVAKKLPAELWPRVSEALRKFASDPAIAKLNSEVKKGGLRLSMSPDDLAKIRETVLVKGDAGRGRELFLNASKLACVTCHHLEGFGGQVGPDLTRVWDTQTVDKLLESLAQPSKEIKEGYQAYRIDTVDGQVFTGLKVSETPKEVVLREASGRDVRVKREDVDKLAPSKSSLMPDDAVSQLTYEEFIDLLAFLKSRDAQESLRGTVLEYAVTTGYDPDMKKTYPLEMNPDPLTKPLGGDPWQLKHVEPAGLLSLKPTSAAKPASSYALVYVYSPRLQKAVAVVRTNEAVRVWVGKDIVMEQPARTGPIGEAKVPVELPKGWSPVLVKVGSAGPLHQLGMRFLGDGIRTAAKPE</sequence>
<dbReference type="SUPFAM" id="SSF46626">
    <property type="entry name" value="Cytochrome c"/>
    <property type="match status" value="1"/>
</dbReference>
<dbReference type="PROSITE" id="PS51007">
    <property type="entry name" value="CYTC"/>
    <property type="match status" value="1"/>
</dbReference>
<dbReference type="GO" id="GO:0016787">
    <property type="term" value="F:hydrolase activity"/>
    <property type="evidence" value="ECO:0007669"/>
    <property type="project" value="UniProtKB-KW"/>
</dbReference>
<dbReference type="Proteomes" id="UP000324974">
    <property type="component" value="Chromosome"/>
</dbReference>
<evidence type="ECO:0000313" key="8">
    <source>
        <dbReference type="Proteomes" id="UP000324974"/>
    </source>
</evidence>
<evidence type="ECO:0000256" key="4">
    <source>
        <dbReference type="PROSITE-ProRule" id="PRU00433"/>
    </source>
</evidence>
<dbReference type="GO" id="GO:0009055">
    <property type="term" value="F:electron transfer activity"/>
    <property type="evidence" value="ECO:0007669"/>
    <property type="project" value="InterPro"/>
</dbReference>
<dbReference type="InterPro" id="IPR011989">
    <property type="entry name" value="ARM-like"/>
</dbReference>
<dbReference type="InterPro" id="IPR013427">
    <property type="entry name" value="Haem-bd_dom_put"/>
</dbReference>
<dbReference type="SUPFAM" id="SSF50952">
    <property type="entry name" value="Soluble quinoprotein glucose dehydrogenase"/>
    <property type="match status" value="1"/>
</dbReference>
<dbReference type="SUPFAM" id="SSF48371">
    <property type="entry name" value="ARM repeat"/>
    <property type="match status" value="2"/>
</dbReference>
<keyword evidence="3 4" id="KW-0408">Iron</keyword>
<keyword evidence="7" id="KW-0378">Hydrolase</keyword>
<dbReference type="InterPro" id="IPR004155">
    <property type="entry name" value="PBS_lyase_HEAT"/>
</dbReference>
<keyword evidence="2 4" id="KW-0479">Metal-binding</keyword>
<dbReference type="InterPro" id="IPR009056">
    <property type="entry name" value="Cyt_c-like_dom"/>
</dbReference>
<evidence type="ECO:0000256" key="1">
    <source>
        <dbReference type="ARBA" id="ARBA00022617"/>
    </source>
</evidence>
<dbReference type="InterPro" id="IPR013428">
    <property type="entry name" value="Membrane-bound_put_N"/>
</dbReference>
<accession>A0A5C1AE60</accession>
<dbReference type="PANTHER" id="PTHR33546">
    <property type="entry name" value="LARGE, MULTIFUNCTIONAL SECRETED PROTEIN-RELATED"/>
    <property type="match status" value="1"/>
</dbReference>
<name>A0A5C1AE60_9BACT</name>
<dbReference type="InterPro" id="IPR036909">
    <property type="entry name" value="Cyt_c-like_dom_sf"/>
</dbReference>
<evidence type="ECO:0000259" key="6">
    <source>
        <dbReference type="PROSITE" id="PS51007"/>
    </source>
</evidence>
<dbReference type="NCBIfam" id="TIGR02604">
    <property type="entry name" value="Piru_Ver_Nterm"/>
    <property type="match status" value="1"/>
</dbReference>
<dbReference type="KEGG" id="lrs:PX52LOC_03250"/>
<evidence type="ECO:0000313" key="7">
    <source>
        <dbReference type="EMBL" id="QEL16306.1"/>
    </source>
</evidence>
<dbReference type="SMART" id="SM00567">
    <property type="entry name" value="EZ_HEAT"/>
    <property type="match status" value="5"/>
</dbReference>
<evidence type="ECO:0000256" key="3">
    <source>
        <dbReference type="ARBA" id="ARBA00023004"/>
    </source>
</evidence>
<feature type="domain" description="Cytochrome c" evidence="6">
    <location>
        <begin position="911"/>
        <end position="1049"/>
    </location>
</feature>
<keyword evidence="8" id="KW-1185">Reference proteome</keyword>
<dbReference type="AlphaFoldDB" id="A0A5C1AE60"/>
<dbReference type="EMBL" id="CP042425">
    <property type="protein sequence ID" value="QEL16306.1"/>
    <property type="molecule type" value="Genomic_DNA"/>
</dbReference>
<dbReference type="RefSeq" id="WP_168219027.1">
    <property type="nucleotide sequence ID" value="NZ_CP042425.1"/>
</dbReference>